<evidence type="ECO:0000259" key="6">
    <source>
        <dbReference type="PROSITE" id="PS51007"/>
    </source>
</evidence>
<dbReference type="Gene3D" id="1.10.760.10">
    <property type="entry name" value="Cytochrome c-like domain"/>
    <property type="match status" value="2"/>
</dbReference>
<dbReference type="Pfam" id="PF00034">
    <property type="entry name" value="Cytochrom_C"/>
    <property type="match status" value="2"/>
</dbReference>
<evidence type="ECO:0000256" key="3">
    <source>
        <dbReference type="ARBA" id="ARBA00022723"/>
    </source>
</evidence>
<keyword evidence="4" id="KW-0249">Electron transport</keyword>
<dbReference type="PROSITE" id="PS51007">
    <property type="entry name" value="CYTC"/>
    <property type="match status" value="2"/>
</dbReference>
<feature type="domain" description="Cytochrome c" evidence="6">
    <location>
        <begin position="105"/>
        <end position="191"/>
    </location>
</feature>
<name>A0A382VMS2_9ZZZZ</name>
<dbReference type="AlphaFoldDB" id="A0A382VMS2"/>
<keyword evidence="1" id="KW-0813">Transport</keyword>
<feature type="domain" description="Cytochrome c" evidence="6">
    <location>
        <begin position="17"/>
        <end position="95"/>
    </location>
</feature>
<gene>
    <name evidence="7" type="ORF">METZ01_LOCUS400032</name>
</gene>
<evidence type="ECO:0000256" key="2">
    <source>
        <dbReference type="ARBA" id="ARBA00022617"/>
    </source>
</evidence>
<keyword evidence="3" id="KW-0479">Metal-binding</keyword>
<protein>
    <recommendedName>
        <fullName evidence="6">Cytochrome c domain-containing protein</fullName>
    </recommendedName>
</protein>
<dbReference type="GO" id="GO:0020037">
    <property type="term" value="F:heme binding"/>
    <property type="evidence" value="ECO:0007669"/>
    <property type="project" value="InterPro"/>
</dbReference>
<dbReference type="SUPFAM" id="SSF46626">
    <property type="entry name" value="Cytochrome c"/>
    <property type="match status" value="2"/>
</dbReference>
<evidence type="ECO:0000256" key="1">
    <source>
        <dbReference type="ARBA" id="ARBA00022448"/>
    </source>
</evidence>
<dbReference type="InterPro" id="IPR036909">
    <property type="entry name" value="Cyt_c-like_dom_sf"/>
</dbReference>
<sequence length="196" mass="22081">MLLIVFFLVSINVVVAQDLETSNRLYQSCAGCHGVNAEGNENLNAPALSIFSTWYLERQIRNFNQGLRENHPGGDLLYISDENIHPLADYIAGKTAVSPQPSIEGNLDRGQFVFQHCISCHGEFGEGDEDVRTPRLSGQYDWYLLQELIKFKRGLRGDHPNDLYGAQMMEAAMMFDEDMLRDAVAYISSLEIKSDD</sequence>
<accession>A0A382VMS2</accession>
<evidence type="ECO:0000313" key="7">
    <source>
        <dbReference type="EMBL" id="SVD47178.1"/>
    </source>
</evidence>
<dbReference type="PANTHER" id="PTHR33751:SF9">
    <property type="entry name" value="CYTOCHROME C4"/>
    <property type="match status" value="1"/>
</dbReference>
<proteinExistence type="predicted"/>
<dbReference type="PANTHER" id="PTHR33751">
    <property type="entry name" value="CBB3-TYPE CYTOCHROME C OXIDASE SUBUNIT FIXP"/>
    <property type="match status" value="1"/>
</dbReference>
<dbReference type="InterPro" id="IPR009056">
    <property type="entry name" value="Cyt_c-like_dom"/>
</dbReference>
<reference evidence="7" key="1">
    <citation type="submission" date="2018-05" db="EMBL/GenBank/DDBJ databases">
        <authorList>
            <person name="Lanie J.A."/>
            <person name="Ng W.-L."/>
            <person name="Kazmierczak K.M."/>
            <person name="Andrzejewski T.M."/>
            <person name="Davidsen T.M."/>
            <person name="Wayne K.J."/>
            <person name="Tettelin H."/>
            <person name="Glass J.I."/>
            <person name="Rusch D."/>
            <person name="Podicherti R."/>
            <person name="Tsui H.-C.T."/>
            <person name="Winkler M.E."/>
        </authorList>
    </citation>
    <scope>NUCLEOTIDE SEQUENCE</scope>
</reference>
<dbReference type="InterPro" id="IPR050597">
    <property type="entry name" value="Cytochrome_c_Oxidase_Subunit"/>
</dbReference>
<keyword evidence="5" id="KW-0408">Iron</keyword>
<dbReference type="GO" id="GO:0009055">
    <property type="term" value="F:electron transfer activity"/>
    <property type="evidence" value="ECO:0007669"/>
    <property type="project" value="InterPro"/>
</dbReference>
<organism evidence="7">
    <name type="scientific">marine metagenome</name>
    <dbReference type="NCBI Taxonomy" id="408172"/>
    <lineage>
        <taxon>unclassified sequences</taxon>
        <taxon>metagenomes</taxon>
        <taxon>ecological metagenomes</taxon>
    </lineage>
</organism>
<keyword evidence="2" id="KW-0349">Heme</keyword>
<dbReference type="EMBL" id="UINC01152804">
    <property type="protein sequence ID" value="SVD47178.1"/>
    <property type="molecule type" value="Genomic_DNA"/>
</dbReference>
<evidence type="ECO:0000256" key="5">
    <source>
        <dbReference type="ARBA" id="ARBA00023004"/>
    </source>
</evidence>
<dbReference type="GO" id="GO:0046872">
    <property type="term" value="F:metal ion binding"/>
    <property type="evidence" value="ECO:0007669"/>
    <property type="project" value="UniProtKB-KW"/>
</dbReference>
<evidence type="ECO:0000256" key="4">
    <source>
        <dbReference type="ARBA" id="ARBA00022982"/>
    </source>
</evidence>